<evidence type="ECO:0000256" key="4">
    <source>
        <dbReference type="ARBA" id="ARBA00022801"/>
    </source>
</evidence>
<keyword evidence="7 15" id="KW-0067">ATP-binding</keyword>
<feature type="compositionally biased region" description="Polar residues" evidence="16">
    <location>
        <begin position="705"/>
        <end position="714"/>
    </location>
</feature>
<dbReference type="GO" id="GO:0000725">
    <property type="term" value="P:recombinational repair"/>
    <property type="evidence" value="ECO:0007669"/>
    <property type="project" value="TreeGrafter"/>
</dbReference>
<keyword evidence="10" id="KW-0413">Isomerase</keyword>
<evidence type="ECO:0000313" key="20">
    <source>
        <dbReference type="Proteomes" id="UP000183107"/>
    </source>
</evidence>
<keyword evidence="8" id="KW-0238">DNA-binding</keyword>
<dbReference type="Gene3D" id="3.40.50.300">
    <property type="entry name" value="P-loop containing nucleotide triphosphate hydrolases"/>
    <property type="match status" value="4"/>
</dbReference>
<evidence type="ECO:0000256" key="9">
    <source>
        <dbReference type="ARBA" id="ARBA00023204"/>
    </source>
</evidence>
<feature type="binding site" evidence="15">
    <location>
        <begin position="47"/>
        <end position="54"/>
    </location>
    <ligand>
        <name>ATP</name>
        <dbReference type="ChEBI" id="CHEBI:30616"/>
    </ligand>
</feature>
<keyword evidence="5 15" id="KW-0347">Helicase</keyword>
<dbReference type="GO" id="GO:0005829">
    <property type="term" value="C:cytosol"/>
    <property type="evidence" value="ECO:0007669"/>
    <property type="project" value="TreeGrafter"/>
</dbReference>
<dbReference type="InterPro" id="IPR000212">
    <property type="entry name" value="DNA_helicase_UvrD/REP"/>
</dbReference>
<proteinExistence type="predicted"/>
<evidence type="ECO:0000256" key="3">
    <source>
        <dbReference type="ARBA" id="ARBA00022763"/>
    </source>
</evidence>
<sequence>MRNASPMPMHKTGVAPTLVPDLVQNLVPDAGERHRAIDPAHSFVVQAPAGSGKTGLLIQRYLKLLTCVEEPEEIVAITFTRKAAAEMRERLVAALAQAKNTGHPSTTPETGYERLTRELADAVLRRDAKVGWHILDNPARLRIQTFDSLCASLVSQMPVLSEFGSQPQSIENAFDLYLEAARATIDLIEGEDAAAQDVQRLLEHLDNDVGRIETLLAEMLARRDHWLRHIYGKDREELEAALRSTRCEALKRLCGLYPPAMQEELVELVRYAANNLADSGRSSDIAGYEHLGGLGAMPGHEEQDAACWHAVAELSLTKDGFWRKQHTVRDGFPASLNAGAGAAAGTGKEIAKSWKDRAGALVSLLASDGEDLLRQALHDVRQLPPSAYTEKQWEVLGSITRLLPRAVGQLKLVFQLSGEVDFTEVTQGALRALGEPEAPTDLALALDYRIRHLLIDEFQDTSISQYELISKLVAGWEAGDGRTVLAVGDPMQSVYRFREAEVGLFLRVRAGGIGNLTLHPISLSTNFRSQRGIVEWVNETFAGVMPERENISAGAVPYTPSVAIRNLLGGTAVTVHPFFNDDHVAEAAQVVEIIAQARRKNPSSTTAILVRNRSHLNEIIPRLKEAGLRFRAIEIEGLSHRPVVQDLLALTRALMHPADRMAWLALLRAPWCGLTLMDIHAIASTHSEPPPGNVDGTSADGGVGTESSKATNSRVSGQAVWESINDDYCMARVSADGHARLLRLRDVLNECLANRCRQFLRATVEGAWLALGGPACIDDPTAFEDAAAYLDYLEANENAGSVPDLAALEEGLARLFALPDVKADGALQIMTIHKAKGLEFDCVIVPGLGRASRSNDKKLFMWMERLQDDSHTEAGNGGKDLLLAPIQETGAEADRIYSWLEKLDNEKEALEDGRLLYVAATRAKQRLHLLGCTSVVPGRTGEWELKPPARKTLLSKIWPMVERVYMEAAARAKPSDMLVSANGEEPGRRREYTIDQSLLRLVSGWTLPSAPAPVQWKAQQHILPVRRDIEYSWAGQTARLVGNVVHRWLQRIAEHGVENWDIAKVEVLRDTFRRQLVADGIVNNEDDIDAATQRVVTALTHAVSDPRGQWLLGRQQEARCELRMTADFDGEYMEFVIDRTFRDRNGQRWVVDYKTSSHEGGDVEGFLTREQERYRTQLDCYAALMRMPDDEPVRRGLYFPLLKGWREWGDEG</sequence>
<keyword evidence="6 19" id="KW-0269">Exonuclease</keyword>
<dbReference type="RefSeq" id="WP_256208428.1">
    <property type="nucleotide sequence ID" value="NZ_FOVJ01000002.1"/>
</dbReference>
<dbReference type="InterPro" id="IPR011335">
    <property type="entry name" value="Restrct_endonuc-II-like"/>
</dbReference>
<dbReference type="InterPro" id="IPR011604">
    <property type="entry name" value="PDDEXK-like_dom_sf"/>
</dbReference>
<dbReference type="Proteomes" id="UP000183107">
    <property type="component" value="Unassembled WGS sequence"/>
</dbReference>
<dbReference type="Pfam" id="PF13361">
    <property type="entry name" value="UvrD_C"/>
    <property type="match status" value="2"/>
</dbReference>
<evidence type="ECO:0000256" key="5">
    <source>
        <dbReference type="ARBA" id="ARBA00022806"/>
    </source>
</evidence>
<evidence type="ECO:0000256" key="16">
    <source>
        <dbReference type="SAM" id="MobiDB-lite"/>
    </source>
</evidence>
<organism evidence="19 20">
    <name type="scientific">Nitrosospira briensis</name>
    <dbReference type="NCBI Taxonomy" id="35799"/>
    <lineage>
        <taxon>Bacteria</taxon>
        <taxon>Pseudomonadati</taxon>
        <taxon>Pseudomonadota</taxon>
        <taxon>Betaproteobacteria</taxon>
        <taxon>Nitrosomonadales</taxon>
        <taxon>Nitrosomonadaceae</taxon>
        <taxon>Nitrosospira</taxon>
    </lineage>
</organism>
<dbReference type="GO" id="GO:0033202">
    <property type="term" value="C:DNA helicase complex"/>
    <property type="evidence" value="ECO:0007669"/>
    <property type="project" value="TreeGrafter"/>
</dbReference>
<dbReference type="InterPro" id="IPR038726">
    <property type="entry name" value="PDDEXK_AddAB-type"/>
</dbReference>
<keyword evidence="4 15" id="KW-0378">Hydrolase</keyword>
<dbReference type="InterPro" id="IPR014017">
    <property type="entry name" value="DNA_helicase_UvrD-like_C"/>
</dbReference>
<evidence type="ECO:0000256" key="2">
    <source>
        <dbReference type="ARBA" id="ARBA00022741"/>
    </source>
</evidence>
<evidence type="ECO:0000256" key="11">
    <source>
        <dbReference type="ARBA" id="ARBA00034617"/>
    </source>
</evidence>
<feature type="domain" description="UvrD-like helicase ATP-binding" evidence="17">
    <location>
        <begin position="26"/>
        <end position="530"/>
    </location>
</feature>
<dbReference type="SUPFAM" id="SSF52980">
    <property type="entry name" value="Restriction endonuclease-like"/>
    <property type="match status" value="1"/>
</dbReference>
<dbReference type="PANTHER" id="PTHR11070:SF2">
    <property type="entry name" value="ATP-DEPENDENT DNA HELICASE SRS2"/>
    <property type="match status" value="1"/>
</dbReference>
<name>A0A1I5A0H2_9PROT</name>
<dbReference type="SUPFAM" id="SSF52540">
    <property type="entry name" value="P-loop containing nucleoside triphosphate hydrolases"/>
    <property type="match status" value="1"/>
</dbReference>
<evidence type="ECO:0000259" key="17">
    <source>
        <dbReference type="PROSITE" id="PS51198"/>
    </source>
</evidence>
<protein>
    <recommendedName>
        <fullName evidence="12">DNA 3'-5' helicase</fullName>
        <ecNumber evidence="12">5.6.2.4</ecNumber>
    </recommendedName>
    <alternativeName>
        <fullName evidence="13">DNA 3'-5' helicase II</fullName>
    </alternativeName>
</protein>
<evidence type="ECO:0000313" key="19">
    <source>
        <dbReference type="EMBL" id="SFN55962.1"/>
    </source>
</evidence>
<gene>
    <name evidence="19" type="ORF">SAMN05216386_1151</name>
</gene>
<comment type="catalytic activity">
    <reaction evidence="14">
        <text>ATP + H2O = ADP + phosphate + H(+)</text>
        <dbReference type="Rhea" id="RHEA:13065"/>
        <dbReference type="ChEBI" id="CHEBI:15377"/>
        <dbReference type="ChEBI" id="CHEBI:15378"/>
        <dbReference type="ChEBI" id="CHEBI:30616"/>
        <dbReference type="ChEBI" id="CHEBI:43474"/>
        <dbReference type="ChEBI" id="CHEBI:456216"/>
        <dbReference type="EC" id="5.6.2.4"/>
    </reaction>
</comment>
<dbReference type="Pfam" id="PF00580">
    <property type="entry name" value="UvrD-helicase"/>
    <property type="match status" value="1"/>
</dbReference>
<evidence type="ECO:0000256" key="8">
    <source>
        <dbReference type="ARBA" id="ARBA00023125"/>
    </source>
</evidence>
<feature type="region of interest" description="Disordered" evidence="16">
    <location>
        <begin position="685"/>
        <end position="714"/>
    </location>
</feature>
<dbReference type="GO" id="GO:0005524">
    <property type="term" value="F:ATP binding"/>
    <property type="evidence" value="ECO:0007669"/>
    <property type="project" value="UniProtKB-UniRule"/>
</dbReference>
<keyword evidence="1" id="KW-0540">Nuclease</keyword>
<reference evidence="20" key="1">
    <citation type="submission" date="2016-10" db="EMBL/GenBank/DDBJ databases">
        <authorList>
            <person name="Varghese N."/>
        </authorList>
    </citation>
    <scope>NUCLEOTIDE SEQUENCE [LARGE SCALE GENOMIC DNA]</scope>
    <source>
        <strain evidence="20">Nsp8</strain>
    </source>
</reference>
<feature type="domain" description="UvrD-like helicase C-terminal" evidence="18">
    <location>
        <begin position="542"/>
        <end position="837"/>
    </location>
</feature>
<dbReference type="PANTHER" id="PTHR11070">
    <property type="entry name" value="UVRD / RECB / PCRA DNA HELICASE FAMILY MEMBER"/>
    <property type="match status" value="1"/>
</dbReference>
<dbReference type="GO" id="GO:0043138">
    <property type="term" value="F:3'-5' DNA helicase activity"/>
    <property type="evidence" value="ECO:0007669"/>
    <property type="project" value="UniProtKB-EC"/>
</dbReference>
<dbReference type="AlphaFoldDB" id="A0A1I5A0H2"/>
<evidence type="ECO:0000256" key="15">
    <source>
        <dbReference type="PROSITE-ProRule" id="PRU00560"/>
    </source>
</evidence>
<dbReference type="PROSITE" id="PS51217">
    <property type="entry name" value="UVRD_HELICASE_CTER"/>
    <property type="match status" value="1"/>
</dbReference>
<dbReference type="Gene3D" id="3.90.320.10">
    <property type="match status" value="1"/>
</dbReference>
<evidence type="ECO:0000259" key="18">
    <source>
        <dbReference type="PROSITE" id="PS51217"/>
    </source>
</evidence>
<evidence type="ECO:0000256" key="13">
    <source>
        <dbReference type="ARBA" id="ARBA00034923"/>
    </source>
</evidence>
<dbReference type="GO" id="GO:0003677">
    <property type="term" value="F:DNA binding"/>
    <property type="evidence" value="ECO:0007669"/>
    <property type="project" value="UniProtKB-KW"/>
</dbReference>
<dbReference type="GO" id="GO:0004527">
    <property type="term" value="F:exonuclease activity"/>
    <property type="evidence" value="ECO:0007669"/>
    <property type="project" value="UniProtKB-KW"/>
</dbReference>
<dbReference type="EC" id="5.6.2.4" evidence="12"/>
<evidence type="ECO:0000256" key="10">
    <source>
        <dbReference type="ARBA" id="ARBA00023235"/>
    </source>
</evidence>
<evidence type="ECO:0000256" key="12">
    <source>
        <dbReference type="ARBA" id="ARBA00034808"/>
    </source>
</evidence>
<evidence type="ECO:0000256" key="1">
    <source>
        <dbReference type="ARBA" id="ARBA00022722"/>
    </source>
</evidence>
<keyword evidence="9" id="KW-0234">DNA repair</keyword>
<comment type="catalytic activity">
    <reaction evidence="11">
        <text>Couples ATP hydrolysis with the unwinding of duplex DNA by translocating in the 3'-5' direction.</text>
        <dbReference type="EC" id="5.6.2.4"/>
    </reaction>
</comment>
<dbReference type="Pfam" id="PF12705">
    <property type="entry name" value="PDDEXK_1"/>
    <property type="match status" value="1"/>
</dbReference>
<evidence type="ECO:0000256" key="14">
    <source>
        <dbReference type="ARBA" id="ARBA00048988"/>
    </source>
</evidence>
<evidence type="ECO:0000256" key="6">
    <source>
        <dbReference type="ARBA" id="ARBA00022839"/>
    </source>
</evidence>
<dbReference type="PROSITE" id="PS51198">
    <property type="entry name" value="UVRD_HELICASE_ATP_BIND"/>
    <property type="match status" value="1"/>
</dbReference>
<dbReference type="EMBL" id="FOVJ01000002">
    <property type="protein sequence ID" value="SFN55962.1"/>
    <property type="molecule type" value="Genomic_DNA"/>
</dbReference>
<accession>A0A1I5A0H2</accession>
<dbReference type="InterPro" id="IPR014016">
    <property type="entry name" value="UvrD-like_ATP-bd"/>
</dbReference>
<keyword evidence="3" id="KW-0227">DNA damage</keyword>
<keyword evidence="20" id="KW-1185">Reference proteome</keyword>
<dbReference type="InterPro" id="IPR027417">
    <property type="entry name" value="P-loop_NTPase"/>
</dbReference>
<keyword evidence="2 15" id="KW-0547">Nucleotide-binding</keyword>
<evidence type="ECO:0000256" key="7">
    <source>
        <dbReference type="ARBA" id="ARBA00022840"/>
    </source>
</evidence>